<accession>A0A838CTF9</accession>
<dbReference type="PROSITE" id="PS51257">
    <property type="entry name" value="PROKAR_LIPOPROTEIN"/>
    <property type="match status" value="1"/>
</dbReference>
<sequence>MIKMNIILALTFVLSLVAGCSLGTEDAEVIASEKTWPPNFNEVAFKREETPYFRFLVDKAMDQSEFEQIWKSYGFKGERPTVDFEQNGVVFIGVQESGSCPYEIQNIDFASASKTISTSLKSSGGTCTSDATPRTFVLEVEKDKLQKVENVLIDQSRVETTVPFEK</sequence>
<proteinExistence type="predicted"/>
<organism evidence="2 3">
    <name type="scientific">Halobacillus locisalis</name>
    <dbReference type="NCBI Taxonomy" id="220753"/>
    <lineage>
        <taxon>Bacteria</taxon>
        <taxon>Bacillati</taxon>
        <taxon>Bacillota</taxon>
        <taxon>Bacilli</taxon>
        <taxon>Bacillales</taxon>
        <taxon>Bacillaceae</taxon>
        <taxon>Halobacillus</taxon>
    </lineage>
</organism>
<keyword evidence="3" id="KW-1185">Reference proteome</keyword>
<protein>
    <submittedName>
        <fullName evidence="2">Uncharacterized protein</fullName>
    </submittedName>
</protein>
<reference evidence="2 3" key="1">
    <citation type="journal article" date="2004" name="Extremophiles">
        <title>Halobacillus locisalis sp. nov., a halophilic bacterium isolated from a marine solar saltern of the Yellow Sea in Korea.</title>
        <authorList>
            <person name="Yoon J.H."/>
            <person name="Kang K.H."/>
            <person name="Oh T.K."/>
            <person name="Park Y.H."/>
        </authorList>
    </citation>
    <scope>NUCLEOTIDE SEQUENCE [LARGE SCALE GENOMIC DNA]</scope>
    <source>
        <strain evidence="2 3">KCTC 3788</strain>
    </source>
</reference>
<evidence type="ECO:0000256" key="1">
    <source>
        <dbReference type="SAM" id="SignalP"/>
    </source>
</evidence>
<evidence type="ECO:0000313" key="2">
    <source>
        <dbReference type="EMBL" id="MBA2175432.1"/>
    </source>
</evidence>
<dbReference type="RefSeq" id="WP_181472444.1">
    <property type="nucleotide sequence ID" value="NZ_JACEFG010000002.1"/>
</dbReference>
<feature type="chain" id="PRO_5032344657" evidence="1">
    <location>
        <begin position="24"/>
        <end position="166"/>
    </location>
</feature>
<comment type="caution">
    <text evidence="2">The sequence shown here is derived from an EMBL/GenBank/DDBJ whole genome shotgun (WGS) entry which is preliminary data.</text>
</comment>
<gene>
    <name evidence="2" type="ORF">H0266_11050</name>
</gene>
<dbReference type="EMBL" id="JACEFG010000002">
    <property type="protein sequence ID" value="MBA2175432.1"/>
    <property type="molecule type" value="Genomic_DNA"/>
</dbReference>
<evidence type="ECO:0000313" key="3">
    <source>
        <dbReference type="Proteomes" id="UP000571017"/>
    </source>
</evidence>
<dbReference type="AlphaFoldDB" id="A0A838CTF9"/>
<dbReference type="Proteomes" id="UP000571017">
    <property type="component" value="Unassembled WGS sequence"/>
</dbReference>
<keyword evidence="1" id="KW-0732">Signal</keyword>
<name>A0A838CTF9_9BACI</name>
<feature type="signal peptide" evidence="1">
    <location>
        <begin position="1"/>
        <end position="23"/>
    </location>
</feature>